<reference evidence="3" key="1">
    <citation type="journal article" date="2021" name="BMC Genomics">
        <title>Chromosome-level genome assembly and manually-curated proteome of model necrotroph Parastagonospora nodorum Sn15 reveals a genome-wide trove of candidate effector homologs, and redundancy of virulence-related functions within an accessory chromosome.</title>
        <authorList>
            <person name="Bertazzoni S."/>
            <person name="Jones D.A.B."/>
            <person name="Phan H.T."/>
            <person name="Tan K.-C."/>
            <person name="Hane J.K."/>
        </authorList>
    </citation>
    <scope>NUCLEOTIDE SEQUENCE [LARGE SCALE GENOMIC DNA]</scope>
    <source>
        <strain evidence="3">SN15 / ATCC MYA-4574 / FGSC 10173)</strain>
    </source>
</reference>
<evidence type="ECO:0000313" key="2">
    <source>
        <dbReference type="EMBL" id="QRC91230.1"/>
    </source>
</evidence>
<feature type="chain" id="PRO_5030789917" description="Ecp2 effector protein domain-containing protein" evidence="1">
    <location>
        <begin position="20"/>
        <end position="218"/>
    </location>
</feature>
<feature type="signal peptide" evidence="1">
    <location>
        <begin position="1"/>
        <end position="19"/>
    </location>
</feature>
<dbReference type="EMBL" id="CP069023">
    <property type="protein sequence ID" value="QRC91230.1"/>
    <property type="molecule type" value="Genomic_DNA"/>
</dbReference>
<gene>
    <name evidence="2" type="ORF">JI435_007320</name>
</gene>
<sequence>MKLYFLVVLLAAFIMPLAAVPVAVVLHNKRASISYLRPRTGAFTVELGQNGVALGSSNNVLEETADAIRHGLRTACPDGTAQGCTNGVGTFAGLFEKEITVTVMSAKWGGNREVYDILMDAVALLAVNGVGPVTGRKCTDNTYCTTWDRFNVTFKDGLWHMNVALENKYNVYNTHDCYKGLQNAKNVLSDLQPRMEKASDDGDVYVDATCYDPNKKSG</sequence>
<accession>A0A7U2HTH5</accession>
<keyword evidence="1" id="KW-0732">Signal</keyword>
<dbReference type="VEuPathDB" id="FungiDB:JI435_007320"/>
<evidence type="ECO:0000256" key="1">
    <source>
        <dbReference type="SAM" id="SignalP"/>
    </source>
</evidence>
<dbReference type="AlphaFoldDB" id="A0A7U2HTH5"/>
<dbReference type="OrthoDB" id="3688572at2759"/>
<evidence type="ECO:0008006" key="4">
    <source>
        <dbReference type="Google" id="ProtNLM"/>
    </source>
</evidence>
<organism evidence="2 3">
    <name type="scientific">Phaeosphaeria nodorum (strain SN15 / ATCC MYA-4574 / FGSC 10173)</name>
    <name type="common">Glume blotch fungus</name>
    <name type="synonym">Parastagonospora nodorum</name>
    <dbReference type="NCBI Taxonomy" id="321614"/>
    <lineage>
        <taxon>Eukaryota</taxon>
        <taxon>Fungi</taxon>
        <taxon>Dikarya</taxon>
        <taxon>Ascomycota</taxon>
        <taxon>Pezizomycotina</taxon>
        <taxon>Dothideomycetes</taxon>
        <taxon>Pleosporomycetidae</taxon>
        <taxon>Pleosporales</taxon>
        <taxon>Pleosporineae</taxon>
        <taxon>Phaeosphaeriaceae</taxon>
        <taxon>Parastagonospora</taxon>
    </lineage>
</organism>
<dbReference type="Proteomes" id="UP000663193">
    <property type="component" value="Chromosome 1"/>
</dbReference>
<name>A0A7U2HTH5_PHANO</name>
<evidence type="ECO:0000313" key="3">
    <source>
        <dbReference type="Proteomes" id="UP000663193"/>
    </source>
</evidence>
<proteinExistence type="predicted"/>
<keyword evidence="3" id="KW-1185">Reference proteome</keyword>
<protein>
    <recommendedName>
        <fullName evidence="4">Ecp2 effector protein domain-containing protein</fullName>
    </recommendedName>
</protein>